<evidence type="ECO:0000313" key="1">
    <source>
        <dbReference type="EMBL" id="BAE51359.1"/>
    </source>
</evidence>
<dbReference type="Proteomes" id="UP000007058">
    <property type="component" value="Chromosome"/>
</dbReference>
<dbReference type="KEGG" id="mag:amb2555"/>
<organism evidence="1 2">
    <name type="scientific">Paramagnetospirillum magneticum (strain ATCC 700264 / AMB-1)</name>
    <name type="common">Magnetospirillum magneticum</name>
    <dbReference type="NCBI Taxonomy" id="342108"/>
    <lineage>
        <taxon>Bacteria</taxon>
        <taxon>Pseudomonadati</taxon>
        <taxon>Pseudomonadota</taxon>
        <taxon>Alphaproteobacteria</taxon>
        <taxon>Rhodospirillales</taxon>
        <taxon>Magnetospirillaceae</taxon>
        <taxon>Paramagnetospirillum</taxon>
    </lineage>
</organism>
<protein>
    <submittedName>
        <fullName evidence="1">Uncharacterized protein</fullName>
    </submittedName>
</protein>
<gene>
    <name evidence="1" type="ordered locus">amb2555</name>
</gene>
<dbReference type="HOGENOM" id="CLU_3374489_0_0_5"/>
<reference evidence="1 2" key="1">
    <citation type="journal article" date="2005" name="DNA Res.">
        <title>Complete genome sequence of the facultative anaerobic magnetotactic bacterium Magnetospirillum sp. strain AMB-1.</title>
        <authorList>
            <person name="Matsunaga T."/>
            <person name="Okamura Y."/>
            <person name="Fukuda Y."/>
            <person name="Wahyudi A.T."/>
            <person name="Murase Y."/>
            <person name="Takeyama H."/>
        </authorList>
    </citation>
    <scope>NUCLEOTIDE SEQUENCE [LARGE SCALE GENOMIC DNA]</scope>
    <source>
        <strain evidence="2">ATCC 700264 / AMB-1</strain>
    </source>
</reference>
<proteinExistence type="predicted"/>
<dbReference type="AlphaFoldDB" id="Q2W466"/>
<sequence length="34" mass="3594">MLVPRRARAFARLAAASMAAGYGELASMEFGSYA</sequence>
<keyword evidence="2" id="KW-1185">Reference proteome</keyword>
<accession>Q2W466</accession>
<dbReference type="EMBL" id="AP007255">
    <property type="protein sequence ID" value="BAE51359.1"/>
    <property type="molecule type" value="Genomic_DNA"/>
</dbReference>
<evidence type="ECO:0000313" key="2">
    <source>
        <dbReference type="Proteomes" id="UP000007058"/>
    </source>
</evidence>
<name>Q2W466_PARM1</name>